<dbReference type="Pfam" id="PF00293">
    <property type="entry name" value="NUDIX"/>
    <property type="match status" value="1"/>
</dbReference>
<name>A0A4Q7ZAN3_9GAMM</name>
<evidence type="ECO:0000259" key="3">
    <source>
        <dbReference type="PROSITE" id="PS51462"/>
    </source>
</evidence>
<dbReference type="PANTHER" id="PTHR21340:SF0">
    <property type="entry name" value="BIS(5'-NUCLEOSYL)-TETRAPHOSPHATASE [ASYMMETRICAL]"/>
    <property type="match status" value="1"/>
</dbReference>
<keyword evidence="2" id="KW-0378">Hydrolase</keyword>
<dbReference type="PROSITE" id="PS51462">
    <property type="entry name" value="NUDIX"/>
    <property type="match status" value="1"/>
</dbReference>
<comment type="caution">
    <text evidence="4">The sequence shown here is derived from an EMBL/GenBank/DDBJ whole genome shotgun (WGS) entry which is preliminary data.</text>
</comment>
<sequence length="390" mass="44452">MWLMTQFGFFSIVQKPNEPHLTILSRTRGDLDRLRHHYLPELGPSLAHSGSDYPWRATAQHHEVADAFKRIAEDISYPNFKDEIADSLGKSRANRYSQVWSMLADIPEDLPEPSLTRPDGLPWGVLPSPGKSLAYGGIVIDSAGYLLLREVANHFDGYVWTFAKGRPDPGETPRETALREVEEETGITARILCPIPGEFTGGTSINRYFLMVTTERDCNTNFSNKETARLRWANVDEARQLIGETTNSTGRQRDFAVLDAALACLPSPVHQGCRITLRENWKTRPMPARRSTAQFDLEVTIAEMARIYQGITPSAMEEKWFLFFEDCILHCHRSWTGYCIYRIHFEYNINGWIAKTVEMNRHPGQYGETDDQADLRQATSLIQELLLKSR</sequence>
<reference evidence="4 5" key="1">
    <citation type="submission" date="2019-02" db="EMBL/GenBank/DDBJ databases">
        <title>Genomic Encyclopedia of Type Strains, Phase IV (KMG-IV): sequencing the most valuable type-strain genomes for metagenomic binning, comparative biology and taxonomic classification.</title>
        <authorList>
            <person name="Goeker M."/>
        </authorList>
    </citation>
    <scope>NUCLEOTIDE SEQUENCE [LARGE SCALE GENOMIC DNA]</scope>
    <source>
        <strain evidence="4 5">DSM 105135</strain>
    </source>
</reference>
<evidence type="ECO:0000313" key="5">
    <source>
        <dbReference type="Proteomes" id="UP000292423"/>
    </source>
</evidence>
<dbReference type="Proteomes" id="UP000292423">
    <property type="component" value="Unassembled WGS sequence"/>
</dbReference>
<dbReference type="PANTHER" id="PTHR21340">
    <property type="entry name" value="DIADENOSINE 5,5-P1,P4-TETRAPHOSPHATE PYROPHOSPHOHYDROLASE MUTT"/>
    <property type="match status" value="1"/>
</dbReference>
<dbReference type="SUPFAM" id="SSF55811">
    <property type="entry name" value="Nudix"/>
    <property type="match status" value="1"/>
</dbReference>
<gene>
    <name evidence="4" type="ORF">EV700_1544</name>
</gene>
<protein>
    <submittedName>
        <fullName evidence="4">ADP-ribose pyrophosphatase YjhB (NUDIX family)</fullName>
    </submittedName>
</protein>
<dbReference type="GO" id="GO:0004081">
    <property type="term" value="F:bis(5'-nucleosyl)-tetraphosphatase (asymmetrical) activity"/>
    <property type="evidence" value="ECO:0007669"/>
    <property type="project" value="TreeGrafter"/>
</dbReference>
<proteinExistence type="predicted"/>
<evidence type="ECO:0000256" key="2">
    <source>
        <dbReference type="ARBA" id="ARBA00022801"/>
    </source>
</evidence>
<dbReference type="InterPro" id="IPR051325">
    <property type="entry name" value="Nudix_hydrolase_domain"/>
</dbReference>
<dbReference type="InterPro" id="IPR000086">
    <property type="entry name" value="NUDIX_hydrolase_dom"/>
</dbReference>
<evidence type="ECO:0000256" key="1">
    <source>
        <dbReference type="ARBA" id="ARBA00001946"/>
    </source>
</evidence>
<dbReference type="Gene3D" id="3.90.79.10">
    <property type="entry name" value="Nucleoside Triphosphate Pyrophosphohydrolase"/>
    <property type="match status" value="1"/>
</dbReference>
<feature type="domain" description="Nudix hydrolase" evidence="3">
    <location>
        <begin position="130"/>
        <end position="259"/>
    </location>
</feature>
<keyword evidence="5" id="KW-1185">Reference proteome</keyword>
<organism evidence="4 5">
    <name type="scientific">Fluviicoccus keumensis</name>
    <dbReference type="NCBI Taxonomy" id="1435465"/>
    <lineage>
        <taxon>Bacteria</taxon>
        <taxon>Pseudomonadati</taxon>
        <taxon>Pseudomonadota</taxon>
        <taxon>Gammaproteobacteria</taxon>
        <taxon>Moraxellales</taxon>
        <taxon>Moraxellaceae</taxon>
        <taxon>Fluviicoccus</taxon>
    </lineage>
</organism>
<comment type="cofactor">
    <cofactor evidence="1">
        <name>Mg(2+)</name>
        <dbReference type="ChEBI" id="CHEBI:18420"/>
    </cofactor>
</comment>
<dbReference type="PROSITE" id="PS00893">
    <property type="entry name" value="NUDIX_BOX"/>
    <property type="match status" value="1"/>
</dbReference>
<dbReference type="InterPro" id="IPR020084">
    <property type="entry name" value="NUDIX_hydrolase_CS"/>
</dbReference>
<evidence type="ECO:0000313" key="4">
    <source>
        <dbReference type="EMBL" id="RZU47151.1"/>
    </source>
</evidence>
<dbReference type="InterPro" id="IPR015797">
    <property type="entry name" value="NUDIX_hydrolase-like_dom_sf"/>
</dbReference>
<dbReference type="AlphaFoldDB" id="A0A4Q7ZAN3"/>
<dbReference type="EMBL" id="SHKX01000011">
    <property type="protein sequence ID" value="RZU47151.1"/>
    <property type="molecule type" value="Genomic_DNA"/>
</dbReference>
<dbReference type="GO" id="GO:0006754">
    <property type="term" value="P:ATP biosynthetic process"/>
    <property type="evidence" value="ECO:0007669"/>
    <property type="project" value="TreeGrafter"/>
</dbReference>
<dbReference type="RefSeq" id="WP_207224606.1">
    <property type="nucleotide sequence ID" value="NZ_SHKX01000011.1"/>
</dbReference>
<dbReference type="GO" id="GO:0006167">
    <property type="term" value="P:AMP biosynthetic process"/>
    <property type="evidence" value="ECO:0007669"/>
    <property type="project" value="TreeGrafter"/>
</dbReference>
<accession>A0A4Q7ZAN3</accession>